<accession>A0A931DHZ3</accession>
<proteinExistence type="predicted"/>
<dbReference type="PANTHER" id="PTHR30024">
    <property type="entry name" value="ALIPHATIC SULFONATES-BINDING PROTEIN-RELATED"/>
    <property type="match status" value="1"/>
</dbReference>
<evidence type="ECO:0000256" key="1">
    <source>
        <dbReference type="SAM" id="SignalP"/>
    </source>
</evidence>
<dbReference type="Proteomes" id="UP000614047">
    <property type="component" value="Unassembled WGS sequence"/>
</dbReference>
<reference evidence="3" key="1">
    <citation type="submission" date="2020-11" db="EMBL/GenBank/DDBJ databases">
        <title>Sequencing the genomes of 1000 actinobacteria strains.</title>
        <authorList>
            <person name="Klenk H.-P."/>
        </authorList>
    </citation>
    <scope>NUCLEOTIDE SEQUENCE</scope>
    <source>
        <strain evidence="3">DSM 43175</strain>
    </source>
</reference>
<dbReference type="Pfam" id="PF09084">
    <property type="entry name" value="NMT1"/>
    <property type="match status" value="1"/>
</dbReference>
<dbReference type="Gene3D" id="3.40.190.10">
    <property type="entry name" value="Periplasmic binding protein-like II"/>
    <property type="match status" value="2"/>
</dbReference>
<keyword evidence="1" id="KW-0732">Signal</keyword>
<keyword evidence="4" id="KW-1185">Reference proteome</keyword>
<comment type="caution">
    <text evidence="3">The sequence shown here is derived from an EMBL/GenBank/DDBJ whole genome shotgun (WGS) entry which is preliminary data.</text>
</comment>
<sequence>MAGRGWRIAVVALLAAGGLVGCAENKQADDGAGGATAGTGTEIGFGVGVDPAYSPIYLADQNGLFKQAGLQVKVKQFQEGTGGLDAILAKQGQVSANTESSMLNRAARGNLKALAVFSQSPDFIKLVARKGVDDVKDIKKYGVVAGTVNEFATNKVLAANGIDRDSVEFVKSSPAEMPALLGRGDIDGYIMWEPWPSRGVAGGGKVLLTSGDVGYVYNLVITVDGGWYEANKDEAASLVKVIGQACDQITGDAGLAGTATEKAIKVPSAEARTLLKGVQCKVRDFTADDVKRYGEISEFQRQNKIVDAKVDVDSILVRGVA</sequence>
<name>A0A931DHZ3_9ACTN</name>
<dbReference type="AlphaFoldDB" id="A0A931DHZ3"/>
<evidence type="ECO:0000313" key="4">
    <source>
        <dbReference type="Proteomes" id="UP000614047"/>
    </source>
</evidence>
<evidence type="ECO:0000313" key="3">
    <source>
        <dbReference type="EMBL" id="MBG6091529.1"/>
    </source>
</evidence>
<feature type="chain" id="PRO_5039570232" evidence="1">
    <location>
        <begin position="24"/>
        <end position="321"/>
    </location>
</feature>
<dbReference type="PROSITE" id="PS51257">
    <property type="entry name" value="PROKAR_LIPOPROTEIN"/>
    <property type="match status" value="1"/>
</dbReference>
<organism evidence="3 4">
    <name type="scientific">Actinomadura viridis</name>
    <dbReference type="NCBI Taxonomy" id="58110"/>
    <lineage>
        <taxon>Bacteria</taxon>
        <taxon>Bacillati</taxon>
        <taxon>Actinomycetota</taxon>
        <taxon>Actinomycetes</taxon>
        <taxon>Streptosporangiales</taxon>
        <taxon>Thermomonosporaceae</taxon>
        <taxon>Actinomadura</taxon>
    </lineage>
</organism>
<protein>
    <submittedName>
        <fullName evidence="3">NitT/TauT family transport system substrate-binding protein</fullName>
    </submittedName>
</protein>
<dbReference type="InterPro" id="IPR015168">
    <property type="entry name" value="SsuA/THI5"/>
</dbReference>
<dbReference type="SUPFAM" id="SSF53850">
    <property type="entry name" value="Periplasmic binding protein-like II"/>
    <property type="match status" value="1"/>
</dbReference>
<evidence type="ECO:0000259" key="2">
    <source>
        <dbReference type="Pfam" id="PF09084"/>
    </source>
</evidence>
<dbReference type="EMBL" id="JADOUA010000001">
    <property type="protein sequence ID" value="MBG6091529.1"/>
    <property type="molecule type" value="Genomic_DNA"/>
</dbReference>
<gene>
    <name evidence="3" type="ORF">IW256_005642</name>
</gene>
<dbReference type="RefSeq" id="WP_197013829.1">
    <property type="nucleotide sequence ID" value="NZ_BAABES010000019.1"/>
</dbReference>
<feature type="signal peptide" evidence="1">
    <location>
        <begin position="1"/>
        <end position="23"/>
    </location>
</feature>
<feature type="domain" description="SsuA/THI5-like" evidence="2">
    <location>
        <begin position="51"/>
        <end position="249"/>
    </location>
</feature>